<protein>
    <submittedName>
        <fullName evidence="1">ARM repeat-containing protein</fullName>
    </submittedName>
</protein>
<reference evidence="1" key="2">
    <citation type="journal article" date="2020" name="Nat. Commun.">
        <title>Large-scale genome sequencing of mycorrhizal fungi provides insights into the early evolution of symbiotic traits.</title>
        <authorList>
            <person name="Miyauchi S."/>
            <person name="Kiss E."/>
            <person name="Kuo A."/>
            <person name="Drula E."/>
            <person name="Kohler A."/>
            <person name="Sanchez-Garcia M."/>
            <person name="Morin E."/>
            <person name="Andreopoulos B."/>
            <person name="Barry K.W."/>
            <person name="Bonito G."/>
            <person name="Buee M."/>
            <person name="Carver A."/>
            <person name="Chen C."/>
            <person name="Cichocki N."/>
            <person name="Clum A."/>
            <person name="Culley D."/>
            <person name="Crous P.W."/>
            <person name="Fauchery L."/>
            <person name="Girlanda M."/>
            <person name="Hayes R.D."/>
            <person name="Keri Z."/>
            <person name="LaButti K."/>
            <person name="Lipzen A."/>
            <person name="Lombard V."/>
            <person name="Magnuson J."/>
            <person name="Maillard F."/>
            <person name="Murat C."/>
            <person name="Nolan M."/>
            <person name="Ohm R.A."/>
            <person name="Pangilinan J."/>
            <person name="Pereira M.F."/>
            <person name="Perotto S."/>
            <person name="Peter M."/>
            <person name="Pfister S."/>
            <person name="Riley R."/>
            <person name="Sitrit Y."/>
            <person name="Stielow J.B."/>
            <person name="Szollosi G."/>
            <person name="Zifcakova L."/>
            <person name="Stursova M."/>
            <person name="Spatafora J.W."/>
            <person name="Tedersoo L."/>
            <person name="Vaario L.M."/>
            <person name="Yamada A."/>
            <person name="Yan M."/>
            <person name="Wang P."/>
            <person name="Xu J."/>
            <person name="Bruns T."/>
            <person name="Baldrian P."/>
            <person name="Vilgalys R."/>
            <person name="Dunand C."/>
            <person name="Henrissat B."/>
            <person name="Grigoriev I.V."/>
            <person name="Hibbett D."/>
            <person name="Nagy L.G."/>
            <person name="Martin F.M."/>
        </authorList>
    </citation>
    <scope>NUCLEOTIDE SEQUENCE</scope>
    <source>
        <strain evidence="1">P2</strain>
    </source>
</reference>
<dbReference type="EMBL" id="MU117989">
    <property type="protein sequence ID" value="KAF9650059.1"/>
    <property type="molecule type" value="Genomic_DNA"/>
</dbReference>
<organism evidence="1 2">
    <name type="scientific">Thelephora ganbajun</name>
    <name type="common">Ganba fungus</name>
    <dbReference type="NCBI Taxonomy" id="370292"/>
    <lineage>
        <taxon>Eukaryota</taxon>
        <taxon>Fungi</taxon>
        <taxon>Dikarya</taxon>
        <taxon>Basidiomycota</taxon>
        <taxon>Agaricomycotina</taxon>
        <taxon>Agaricomycetes</taxon>
        <taxon>Thelephorales</taxon>
        <taxon>Thelephoraceae</taxon>
        <taxon>Thelephora</taxon>
    </lineage>
</organism>
<comment type="caution">
    <text evidence="1">The sequence shown here is derived from an EMBL/GenBank/DDBJ whole genome shotgun (WGS) entry which is preliminary data.</text>
</comment>
<sequence>MAELELIQCLSSTLSPDTNTRITAELRLSELLKSPDAGLALSRIIVTHELEMSLRQSAAIILRKYVKEHWSPFFAAFRGDAPSAEIKDQIRKSVFRGLSDSQRRIRTSCALTISEIASCDWPDQYPDLLSSILALLSSGSPDMVHGAMRLFTEFIRNDLSEDQLLPVMRELVPVLLTILGDSKHSAYTRAGSIAVFRQCLMSLYMVKDQHPAAVQEATASIIPVWLEAFKVLLDLDISLGVNEQSWDGLAIRKELFKTLDILNTSFPKSLKPYAPTFLSSGVSHLQTLAPLFSKFYISEDAPSIPASSDDDSQLDLTQLVCPIFDFIASTIRSGSGKLWTGAENMNSLIEAVTWWVQITREDEDSWTSNANAFVAQEYDDSLQYSVRIAGFDLLAVIIDRSPAQVVGTFHTAVTKAVGEARKKREGGDPDWWRPLEASLAVIGSQSEDVLTYIEDELDSGRKKPINIDYLLVEVIPSFLSLDECPFLQGRGFVFASQFSRLMPQEIAGSYLNAAIRVIENDDAQIPIKVSAVKAIQNFCQNIANSSLGPLAPRIAKDLGPFLLVTSEDTLTLVLEALSVVVEIEGDWMTTQLAGDLVTAVLDVWAKNVKDPIFISLISGILETIAHFPSPGVYEALVKAALPALCQALESSGPDSSWIVSSALDLLTGIIRGVDSEKGLGEGFFAAIASPLFKCLREVEDRDVLQDTQQVLTWTDPNTNQPGLASILSFVARLLQSQEESGGLFIGDLIIHLMRKAGEAVLPVLPELLQAMLLRMKTATTATFIQSLIVPFNFLIHNQRDTVLGLLESSNVEGDSGLNVFIQTLCENVETFQGFWPSRVSTLALISLFASERPSLQSLVVKGDIVVKPGSKNVIMTRSRTKKSTKTELAPHEFTQIPFPIKAMKILVHEIQSGGEAASMSAFAGTGSVPELESDDGEDDWNEEERQNRGFSHEEFQMLSEMLGPKGVAFDNDEVLDDNDDEDLKNDPISQIDMTAHLIAFFKECASRNTNNFSNIFDQLTIEESLILKQVIES</sequence>
<gene>
    <name evidence="1" type="ORF">BDM02DRAFT_3165771</name>
</gene>
<accession>A0ACB6ZKF9</accession>
<proteinExistence type="predicted"/>
<reference evidence="1" key="1">
    <citation type="submission" date="2019-10" db="EMBL/GenBank/DDBJ databases">
        <authorList>
            <consortium name="DOE Joint Genome Institute"/>
            <person name="Kuo A."/>
            <person name="Miyauchi S."/>
            <person name="Kiss E."/>
            <person name="Drula E."/>
            <person name="Kohler A."/>
            <person name="Sanchez-Garcia M."/>
            <person name="Andreopoulos B."/>
            <person name="Barry K.W."/>
            <person name="Bonito G."/>
            <person name="Buee M."/>
            <person name="Carver A."/>
            <person name="Chen C."/>
            <person name="Cichocki N."/>
            <person name="Clum A."/>
            <person name="Culley D."/>
            <person name="Crous P.W."/>
            <person name="Fauchery L."/>
            <person name="Girlanda M."/>
            <person name="Hayes R."/>
            <person name="Keri Z."/>
            <person name="Labutti K."/>
            <person name="Lipzen A."/>
            <person name="Lombard V."/>
            <person name="Magnuson J."/>
            <person name="Maillard F."/>
            <person name="Morin E."/>
            <person name="Murat C."/>
            <person name="Nolan M."/>
            <person name="Ohm R."/>
            <person name="Pangilinan J."/>
            <person name="Pereira M."/>
            <person name="Perotto S."/>
            <person name="Peter M."/>
            <person name="Riley R."/>
            <person name="Sitrit Y."/>
            <person name="Stielow B."/>
            <person name="Szollosi G."/>
            <person name="Zifcakova L."/>
            <person name="Stursova M."/>
            <person name="Spatafora J.W."/>
            <person name="Tedersoo L."/>
            <person name="Vaario L.-M."/>
            <person name="Yamada A."/>
            <person name="Yan M."/>
            <person name="Wang P."/>
            <person name="Xu J."/>
            <person name="Bruns T."/>
            <person name="Baldrian P."/>
            <person name="Vilgalys R."/>
            <person name="Henrissat B."/>
            <person name="Grigoriev I.V."/>
            <person name="Hibbett D."/>
            <person name="Nagy L.G."/>
            <person name="Martin F.M."/>
        </authorList>
    </citation>
    <scope>NUCLEOTIDE SEQUENCE</scope>
    <source>
        <strain evidence="1">P2</strain>
    </source>
</reference>
<name>A0ACB6ZKF9_THEGA</name>
<dbReference type="Proteomes" id="UP000886501">
    <property type="component" value="Unassembled WGS sequence"/>
</dbReference>
<evidence type="ECO:0000313" key="2">
    <source>
        <dbReference type="Proteomes" id="UP000886501"/>
    </source>
</evidence>
<evidence type="ECO:0000313" key="1">
    <source>
        <dbReference type="EMBL" id="KAF9650059.1"/>
    </source>
</evidence>
<keyword evidence="2" id="KW-1185">Reference proteome</keyword>